<dbReference type="Gene3D" id="6.10.10.120">
    <property type="entry name" value="Antitoxin ParD1-like"/>
    <property type="match status" value="1"/>
</dbReference>
<evidence type="ECO:0008006" key="3">
    <source>
        <dbReference type="Google" id="ProtNLM"/>
    </source>
</evidence>
<dbReference type="KEGG" id="pbor:BSF38_04140"/>
<dbReference type="OrthoDB" id="428699at2"/>
<evidence type="ECO:0000313" key="2">
    <source>
        <dbReference type="Proteomes" id="UP000186309"/>
    </source>
</evidence>
<gene>
    <name evidence="1" type="ORF">BSF38_04140</name>
</gene>
<keyword evidence="2" id="KW-1185">Reference proteome</keyword>
<accession>A0A1U7CUI3</accession>
<dbReference type="RefSeq" id="WP_083713128.1">
    <property type="nucleotide sequence ID" value="NZ_CP019082.1"/>
</dbReference>
<reference evidence="2" key="1">
    <citation type="submission" date="2016-12" db="EMBL/GenBank/DDBJ databases">
        <title>Comparative genomics of four Isosphaeraceae planctomycetes: a common pool of plasmids and glycoside hydrolase genes.</title>
        <authorList>
            <person name="Ivanova A."/>
        </authorList>
    </citation>
    <scope>NUCLEOTIDE SEQUENCE [LARGE SCALE GENOMIC DNA]</scope>
    <source>
        <strain evidence="2">PX4</strain>
    </source>
</reference>
<dbReference type="STRING" id="1387353.BSF38_04140"/>
<sequence length="96" mass="10782">MNILLSESWQRFVREEVQTGRFPSETAVLEEALGLLKQRKDYQAKPKSVNGIGGRAIGEIIDELMSDLPVDVLEQLPIDSAAQHDHYIYGTPKRSS</sequence>
<organism evidence="1 2">
    <name type="scientific">Paludisphaera borealis</name>
    <dbReference type="NCBI Taxonomy" id="1387353"/>
    <lineage>
        <taxon>Bacteria</taxon>
        <taxon>Pseudomonadati</taxon>
        <taxon>Planctomycetota</taxon>
        <taxon>Planctomycetia</taxon>
        <taxon>Isosphaerales</taxon>
        <taxon>Isosphaeraceae</taxon>
        <taxon>Paludisphaera</taxon>
    </lineage>
</organism>
<dbReference type="AlphaFoldDB" id="A0A1U7CUI3"/>
<dbReference type="Proteomes" id="UP000186309">
    <property type="component" value="Chromosome"/>
</dbReference>
<name>A0A1U7CUI3_9BACT</name>
<proteinExistence type="predicted"/>
<evidence type="ECO:0000313" key="1">
    <source>
        <dbReference type="EMBL" id="APW62591.1"/>
    </source>
</evidence>
<protein>
    <recommendedName>
        <fullName evidence="3">Type II toxin-antitoxin system ParD family antitoxin</fullName>
    </recommendedName>
</protein>
<dbReference type="EMBL" id="CP019082">
    <property type="protein sequence ID" value="APW62591.1"/>
    <property type="molecule type" value="Genomic_DNA"/>
</dbReference>
<dbReference type="InterPro" id="IPR038296">
    <property type="entry name" value="ParD_sf"/>
</dbReference>